<feature type="domain" description="TOG" evidence="16">
    <location>
        <begin position="1221"/>
        <end position="1458"/>
    </location>
</feature>
<feature type="region of interest" description="Disordered" evidence="15">
    <location>
        <begin position="1081"/>
        <end position="1201"/>
    </location>
</feature>
<feature type="domain" description="TOG" evidence="16">
    <location>
        <begin position="856"/>
        <end position="1088"/>
    </location>
</feature>
<dbReference type="FunFam" id="1.25.10.10:FF:000050">
    <property type="entry name" value="Cytoskeleton-associated protein 5 isoform X1"/>
    <property type="match status" value="1"/>
</dbReference>
<dbReference type="FunFam" id="1.25.10.10:FF:000063">
    <property type="entry name" value="Putative cytoskeleton-associated protein 5"/>
    <property type="match status" value="1"/>
</dbReference>
<feature type="repeat" description="HEAT" evidence="14">
    <location>
        <begin position="449"/>
        <end position="487"/>
    </location>
</feature>
<evidence type="ECO:0000256" key="6">
    <source>
        <dbReference type="ARBA" id="ARBA00022618"/>
    </source>
</evidence>
<feature type="compositionally biased region" description="Polar residues" evidence="15">
    <location>
        <begin position="1483"/>
        <end position="1507"/>
    </location>
</feature>
<feature type="region of interest" description="Disordered" evidence="15">
    <location>
        <begin position="821"/>
        <end position="851"/>
    </location>
</feature>
<evidence type="ECO:0000256" key="8">
    <source>
        <dbReference type="ARBA" id="ARBA00022776"/>
    </source>
</evidence>
<dbReference type="InterPro" id="IPR045110">
    <property type="entry name" value="XMAP215"/>
</dbReference>
<evidence type="ECO:0000256" key="10">
    <source>
        <dbReference type="ARBA" id="ARBA00023212"/>
    </source>
</evidence>
<evidence type="ECO:0000256" key="4">
    <source>
        <dbReference type="ARBA" id="ARBA00022454"/>
    </source>
</evidence>
<reference evidence="17 18" key="1">
    <citation type="journal article" date="2017" name="PLoS Biol.">
        <title>The sea cucumber genome provides insights into morphological evolution and visceral regeneration.</title>
        <authorList>
            <person name="Zhang X."/>
            <person name="Sun L."/>
            <person name="Yuan J."/>
            <person name="Sun Y."/>
            <person name="Gao Y."/>
            <person name="Zhang L."/>
            <person name="Li S."/>
            <person name="Dai H."/>
            <person name="Hamel J.F."/>
            <person name="Liu C."/>
            <person name="Yu Y."/>
            <person name="Liu S."/>
            <person name="Lin W."/>
            <person name="Guo K."/>
            <person name="Jin S."/>
            <person name="Xu P."/>
            <person name="Storey K.B."/>
            <person name="Huan P."/>
            <person name="Zhang T."/>
            <person name="Zhou Y."/>
            <person name="Zhang J."/>
            <person name="Lin C."/>
            <person name="Li X."/>
            <person name="Xing L."/>
            <person name="Huo D."/>
            <person name="Sun M."/>
            <person name="Wang L."/>
            <person name="Mercier A."/>
            <person name="Li F."/>
            <person name="Yang H."/>
            <person name="Xiang J."/>
        </authorList>
    </citation>
    <scope>NUCLEOTIDE SEQUENCE [LARGE SCALE GENOMIC DNA]</scope>
    <source>
        <strain evidence="17">Shaxun</strain>
        <tissue evidence="17">Muscle</tissue>
    </source>
</reference>
<feature type="domain" description="TOG" evidence="16">
    <location>
        <begin position="593"/>
        <end position="826"/>
    </location>
</feature>
<name>A0A2G8JST8_STIJA</name>
<dbReference type="InterPro" id="IPR034085">
    <property type="entry name" value="TOG"/>
</dbReference>
<dbReference type="GO" id="GO:0046785">
    <property type="term" value="P:microtubule polymerization"/>
    <property type="evidence" value="ECO:0007669"/>
    <property type="project" value="InterPro"/>
</dbReference>
<keyword evidence="4" id="KW-0158">Chromosome</keyword>
<dbReference type="SUPFAM" id="SSF48371">
    <property type="entry name" value="ARM repeat"/>
    <property type="match status" value="2"/>
</dbReference>
<feature type="compositionally biased region" description="Basic and acidic residues" evidence="15">
    <location>
        <begin position="1470"/>
        <end position="1482"/>
    </location>
</feature>
<proteinExistence type="inferred from homology"/>
<dbReference type="InterPro" id="IPR021133">
    <property type="entry name" value="HEAT_type_2"/>
</dbReference>
<dbReference type="Gene3D" id="1.25.10.10">
    <property type="entry name" value="Leucine-rich Repeat Variant"/>
    <property type="match status" value="5"/>
</dbReference>
<feature type="compositionally biased region" description="Basic and acidic residues" evidence="15">
    <location>
        <begin position="1828"/>
        <end position="1844"/>
    </location>
</feature>
<feature type="compositionally biased region" description="Polar residues" evidence="15">
    <location>
        <begin position="1810"/>
        <end position="1827"/>
    </location>
</feature>
<feature type="region of interest" description="Disordered" evidence="15">
    <location>
        <begin position="1810"/>
        <end position="1844"/>
    </location>
</feature>
<keyword evidence="6" id="KW-0132">Cell division</keyword>
<feature type="compositionally biased region" description="Polar residues" evidence="15">
    <location>
        <begin position="1892"/>
        <end position="1908"/>
    </location>
</feature>
<keyword evidence="9" id="KW-0995">Kinetochore</keyword>
<evidence type="ECO:0000256" key="2">
    <source>
        <dbReference type="ARBA" id="ARBA00004629"/>
    </source>
</evidence>
<organism evidence="17 18">
    <name type="scientific">Stichopus japonicus</name>
    <name type="common">Sea cucumber</name>
    <dbReference type="NCBI Taxonomy" id="307972"/>
    <lineage>
        <taxon>Eukaryota</taxon>
        <taxon>Metazoa</taxon>
        <taxon>Echinodermata</taxon>
        <taxon>Eleutherozoa</taxon>
        <taxon>Echinozoa</taxon>
        <taxon>Holothuroidea</taxon>
        <taxon>Aspidochirotacea</taxon>
        <taxon>Aspidochirotida</taxon>
        <taxon>Stichopodidae</taxon>
        <taxon>Apostichopus</taxon>
    </lineage>
</organism>
<evidence type="ECO:0000256" key="1">
    <source>
        <dbReference type="ARBA" id="ARBA00004300"/>
    </source>
</evidence>
<evidence type="ECO:0000256" key="5">
    <source>
        <dbReference type="ARBA" id="ARBA00022490"/>
    </source>
</evidence>
<sequence length="1953" mass="214754">MGDDEWMKLSVEDRCIHKVWKARLSGYEEAAKLFQKLDNEKSPEFSKFAGLLKKFALDSNAVAQEKGLDAILAYQENAALAPKTCGEVSSAVVTKCLNSSRTKTKEKGKEILMMYIELEKQEQVMEEVMNGLSNKQPKVVAACTLVMKEAVRDFGSKIISMKPIVKSIPKLLEHSDKTVREETKQLAIEVYRWIGAAIKPSLSNIKPVQLKELEDEFEKLPKKAAKQARFLKSQQDLKAKAEAAGGGESDEESGSEDEAAAPAIDPFDLIEPEDILSKLPKDFYDNMEAKKWQTRKEALETVLPLCCKPKLEAGDYGDLVKVLKKTISKDTNVMIVASAGKCLAGLGNGLKKKFSPYANLCIQAILEKFKEKKVMVVTALRDAIDASFLLTHLKYHSITATNFTNIMEDVLAALDSKNPSIKAETCLFLARSFRISSASSLPKAVLKPLGSSLVQKLSDTTPDVREAAMQALGTALRIVGEKPMNPLIADLEKLKLDKIKEYCEKVELPEGKGGAKKSKPKEKKEEKKAAPTAKSRPKTAPPAAGTEKKAAKGTKSAKSSSKAKSVKGGGGAKKTAAGKGGSKTTTEIPSEPVLGDEEAIEIAATVLPKSVIDQLTSSNWKERLAAMEEFTTKVHNMERSDIPGQALVRFMAKPPGFKDANFQVINAKFGMIAILAEKSNFTRTSAEFVCKPLVDKIGDIKAGGKAKEALTAIAEAVTLGLVAENAVHYAFNGQKNPKNQAETFNWFSQAIQEFGFGKINPKPFISSIKTALSAVNPQVRTAAVTCIGVVYMYMGANLRVLFEDLKPSLLSQIDGEIEKGLKKGGATKADDSEEEEDEEEEDDDGAPAAAGGAMEDLIPRVDISSKITDGLLAELSDSKWKVRGEAIEKVQSILKEAKFISPNLGELPAALKVRLGESNKILATHTANTCQTIATAMGPAVKAHSKTLIPALIFLTSDSKPTVRLAAVQALTAWEEQIGIAPFIEDETLTSALAKEKPFLKMEMFGWLAEKLVKYRTVPGELSQSVPYLFAAVEDRNADVRKKAQEALPAFMMHLTYDKMVKMAGKLKAGSKTQVLGYLEKQRENIPEKPGKPAKAGKKSSKAKSAPVEEVEESEPAPPPKRVMKRPKTAPAKSTPASESKHASQVPETVEEPPPTVSKKGKAKDGGGGAASKKTSKSGRKKDEEEDSGPPLLLVGSKEKRQKDEHDLKVLKWNFTASRSEYVDQLKEQMQPCFSRSLIHNMYQDDFKFHVQAITVLTNCIENHKEATIANLDLILKWFTLRFTETNTAVHVKSIDYLQQMFTMLAADDYGLADHEANAFIPSLIAKVGDSKENIRKGVRKVIKLCLKLYPASKMFVFIMDGLKSKNARQRTECLEELSSMIEVYGLNVCQPSPPKALKEIATQIADRDNSVRSAALNTLVQAYQIVGEDIYKQVGRLNDKDMALLEERIKRSGKKPAIANKSAQPVQNKKNDKANRNESKKSTLPSRPNTAPEQQTGGGQPSNPSSVPAYFSLDLDKLDLEKPASSVELPTLEDTSVVDELLDAEIKIPTRSIPKPSMPTEMQLNFMMSQVASNDLNLSIQALAQLDEIMKDRDRCKVMVSHVDQLLVATAFQLRMAFSKHMGDQESSKNVIRMYRCLVALLVSLFQNSQLSREASKDVICDLVNGLITVLIDDRLMNFEDGPQVVRSVNVLMAKVVENSDHSNIIGHGSHSPKFLQLVMKCLWRMVRLMPNIINELAVEKILLDMHNFLKAFPSPVWKEKPSDTPLRTVKTMLHSLAKILGPKVLTQLTEIPDPQESELEGYLKKVLKSSQRTSNSTEQLNGSSSDSEKNPPQKIGSKENTREGLAELYDFKQKFPEVNIDPFLKKTSQFFQSYIEHGLKTITLERETPNTKMSSAGTSPVITPNPESGIPGDAESGDMTNYLERIRVLRAKCGFENNPEDVPSEGSRQVV</sequence>
<feature type="domain" description="TOG" evidence="16">
    <location>
        <begin position="268"/>
        <end position="512"/>
    </location>
</feature>
<evidence type="ECO:0000256" key="12">
    <source>
        <dbReference type="ARBA" id="ARBA00023328"/>
    </source>
</evidence>
<dbReference type="InterPro" id="IPR011989">
    <property type="entry name" value="ARM-like"/>
</dbReference>
<accession>A0A2G8JST8</accession>
<dbReference type="STRING" id="307972.A0A2G8JST8"/>
<dbReference type="PANTHER" id="PTHR12609">
    <property type="entry name" value="MICROTUBULE ASSOCIATED PROTEIN XMAP215"/>
    <property type="match status" value="1"/>
</dbReference>
<evidence type="ECO:0000256" key="7">
    <source>
        <dbReference type="ARBA" id="ARBA00022737"/>
    </source>
</evidence>
<dbReference type="InterPro" id="IPR048491">
    <property type="entry name" value="XMAP215_CLASP_TOG"/>
</dbReference>
<feature type="region of interest" description="Disordered" evidence="15">
    <location>
        <begin position="241"/>
        <end position="260"/>
    </location>
</feature>
<comment type="subcellular location">
    <subcellularLocation>
        <location evidence="2">Chromosome</location>
        <location evidence="2">Centromere</location>
        <location evidence="2">Kinetochore</location>
    </subcellularLocation>
    <subcellularLocation>
        <location evidence="1">Cytoplasm</location>
        <location evidence="1">Cytoskeleton</location>
        <location evidence="1">Microtubule organizing center</location>
        <location evidence="1">Centrosome</location>
    </subcellularLocation>
    <subcellularLocation>
        <location evidence="3">Cytoplasm</location>
        <location evidence="3">Cytoskeleton</location>
        <location evidence="3">Spindle pole</location>
    </subcellularLocation>
</comment>
<feature type="compositionally biased region" description="Acidic residues" evidence="15">
    <location>
        <begin position="248"/>
        <end position="259"/>
    </location>
</feature>
<dbReference type="PROSITE" id="PS50077">
    <property type="entry name" value="HEAT_REPEAT"/>
    <property type="match status" value="2"/>
</dbReference>
<keyword evidence="18" id="KW-1185">Reference proteome</keyword>
<feature type="repeat" description="HEAT" evidence="14">
    <location>
        <begin position="948"/>
        <end position="986"/>
    </location>
</feature>
<dbReference type="GO" id="GO:0000776">
    <property type="term" value="C:kinetochore"/>
    <property type="evidence" value="ECO:0007669"/>
    <property type="project" value="UniProtKB-KW"/>
</dbReference>
<evidence type="ECO:0000256" key="11">
    <source>
        <dbReference type="ARBA" id="ARBA00023306"/>
    </source>
</evidence>
<dbReference type="GO" id="GO:0051010">
    <property type="term" value="F:microtubule plus-end binding"/>
    <property type="evidence" value="ECO:0007669"/>
    <property type="project" value="InterPro"/>
</dbReference>
<evidence type="ECO:0000313" key="17">
    <source>
        <dbReference type="EMBL" id="PIK38822.1"/>
    </source>
</evidence>
<evidence type="ECO:0000259" key="16">
    <source>
        <dbReference type="SMART" id="SM01349"/>
    </source>
</evidence>
<dbReference type="GO" id="GO:0000922">
    <property type="term" value="C:spindle pole"/>
    <property type="evidence" value="ECO:0007669"/>
    <property type="project" value="UniProtKB-SubCell"/>
</dbReference>
<feature type="non-terminal residue" evidence="17">
    <location>
        <position position="1953"/>
    </location>
</feature>
<dbReference type="Proteomes" id="UP000230750">
    <property type="component" value="Unassembled WGS sequence"/>
</dbReference>
<keyword evidence="12" id="KW-0137">Centromere</keyword>
<feature type="region of interest" description="Disordered" evidence="15">
    <location>
        <begin position="1455"/>
        <end position="1509"/>
    </location>
</feature>
<evidence type="ECO:0000256" key="3">
    <source>
        <dbReference type="ARBA" id="ARBA00004647"/>
    </source>
</evidence>
<feature type="compositionally biased region" description="Acidic residues" evidence="15">
    <location>
        <begin position="831"/>
        <end position="845"/>
    </location>
</feature>
<keyword evidence="7" id="KW-0677">Repeat</keyword>
<comment type="similarity">
    <text evidence="13">Belongs to the TOG/XMAP215 family.</text>
</comment>
<dbReference type="GO" id="GO:0030951">
    <property type="term" value="P:establishment or maintenance of microtubule cytoskeleton polarity"/>
    <property type="evidence" value="ECO:0007669"/>
    <property type="project" value="InterPro"/>
</dbReference>
<gene>
    <name evidence="17" type="ORF">BSL78_24342</name>
</gene>
<evidence type="ECO:0000256" key="15">
    <source>
        <dbReference type="SAM" id="MobiDB-lite"/>
    </source>
</evidence>
<dbReference type="GO" id="GO:0007051">
    <property type="term" value="P:spindle organization"/>
    <property type="evidence" value="ECO:0007669"/>
    <property type="project" value="InterPro"/>
</dbReference>
<feature type="region of interest" description="Disordered" evidence="15">
    <location>
        <begin position="1892"/>
        <end position="1919"/>
    </location>
</feature>
<feature type="compositionally biased region" description="Low complexity" evidence="15">
    <location>
        <begin position="553"/>
        <end position="563"/>
    </location>
</feature>
<keyword evidence="8" id="KW-0498">Mitosis</keyword>
<feature type="compositionally biased region" description="Basic and acidic residues" evidence="15">
    <location>
        <begin position="1081"/>
        <end position="1091"/>
    </location>
</feature>
<keyword evidence="11" id="KW-0131">Cell cycle</keyword>
<dbReference type="FunFam" id="1.25.10.10:FF:000019">
    <property type="entry name" value="Cytoskeleton-associated protein 5"/>
    <property type="match status" value="1"/>
</dbReference>
<keyword evidence="5" id="KW-0963">Cytoplasm</keyword>
<dbReference type="Pfam" id="PF21041">
    <property type="entry name" value="XMAP215_CLASP_TOG"/>
    <property type="match status" value="3"/>
</dbReference>
<feature type="compositionally biased region" description="Low complexity" evidence="15">
    <location>
        <begin position="573"/>
        <end position="586"/>
    </location>
</feature>
<protein>
    <submittedName>
        <fullName evidence="17">Putative cytoskeleton-associated protein 5</fullName>
    </submittedName>
</protein>
<evidence type="ECO:0000256" key="13">
    <source>
        <dbReference type="ARBA" id="ARBA00025722"/>
    </source>
</evidence>
<dbReference type="OrthoDB" id="205662at2759"/>
<dbReference type="FunFam" id="1.25.10.10:FF:000052">
    <property type="entry name" value="Cytoskeleton associated protein 5"/>
    <property type="match status" value="1"/>
</dbReference>
<dbReference type="InterPro" id="IPR016024">
    <property type="entry name" value="ARM-type_fold"/>
</dbReference>
<evidence type="ECO:0000256" key="9">
    <source>
        <dbReference type="ARBA" id="ARBA00022838"/>
    </source>
</evidence>
<keyword evidence="10" id="KW-0206">Cytoskeleton</keyword>
<dbReference type="EMBL" id="MRZV01001310">
    <property type="protein sequence ID" value="PIK38822.1"/>
    <property type="molecule type" value="Genomic_DNA"/>
</dbReference>
<comment type="caution">
    <text evidence="17">The sequence shown here is derived from an EMBL/GenBank/DDBJ whole genome shotgun (WGS) entry which is preliminary data.</text>
</comment>
<dbReference type="GO" id="GO:0061863">
    <property type="term" value="F:microtubule plus end polymerase"/>
    <property type="evidence" value="ECO:0007669"/>
    <property type="project" value="InterPro"/>
</dbReference>
<evidence type="ECO:0000313" key="18">
    <source>
        <dbReference type="Proteomes" id="UP000230750"/>
    </source>
</evidence>
<dbReference type="GO" id="GO:0005813">
    <property type="term" value="C:centrosome"/>
    <property type="evidence" value="ECO:0007669"/>
    <property type="project" value="UniProtKB-SubCell"/>
</dbReference>
<dbReference type="SMART" id="SM01349">
    <property type="entry name" value="TOG"/>
    <property type="match status" value="5"/>
</dbReference>
<feature type="domain" description="TOG" evidence="16">
    <location>
        <begin position="1"/>
        <end position="226"/>
    </location>
</feature>
<evidence type="ECO:0000256" key="14">
    <source>
        <dbReference type="PROSITE-ProRule" id="PRU00103"/>
    </source>
</evidence>
<dbReference type="GO" id="GO:0051301">
    <property type="term" value="P:cell division"/>
    <property type="evidence" value="ECO:0007669"/>
    <property type="project" value="UniProtKB-KW"/>
</dbReference>
<dbReference type="FunFam" id="1.25.10.10:FF:000068">
    <property type="entry name" value="cytoskeleton-associated protein 5 isoform X1"/>
    <property type="match status" value="1"/>
</dbReference>
<feature type="region of interest" description="Disordered" evidence="15">
    <location>
        <begin position="510"/>
        <end position="594"/>
    </location>
</feature>